<dbReference type="OrthoDB" id="2770250at2759"/>
<evidence type="ECO:0000313" key="2">
    <source>
        <dbReference type="Proteomes" id="UP000076727"/>
    </source>
</evidence>
<organism evidence="1 2">
    <name type="scientific">Daedalea quercina L-15889</name>
    <dbReference type="NCBI Taxonomy" id="1314783"/>
    <lineage>
        <taxon>Eukaryota</taxon>
        <taxon>Fungi</taxon>
        <taxon>Dikarya</taxon>
        <taxon>Basidiomycota</taxon>
        <taxon>Agaricomycotina</taxon>
        <taxon>Agaricomycetes</taxon>
        <taxon>Polyporales</taxon>
        <taxon>Fomitopsis</taxon>
    </lineage>
</organism>
<reference evidence="1 2" key="1">
    <citation type="journal article" date="2016" name="Mol. Biol. Evol.">
        <title>Comparative Genomics of Early-Diverging Mushroom-Forming Fungi Provides Insights into the Origins of Lignocellulose Decay Capabilities.</title>
        <authorList>
            <person name="Nagy L.G."/>
            <person name="Riley R."/>
            <person name="Tritt A."/>
            <person name="Adam C."/>
            <person name="Daum C."/>
            <person name="Floudas D."/>
            <person name="Sun H."/>
            <person name="Yadav J.S."/>
            <person name="Pangilinan J."/>
            <person name="Larsson K.H."/>
            <person name="Matsuura K."/>
            <person name="Barry K."/>
            <person name="Labutti K."/>
            <person name="Kuo R."/>
            <person name="Ohm R.A."/>
            <person name="Bhattacharya S.S."/>
            <person name="Shirouzu T."/>
            <person name="Yoshinaga Y."/>
            <person name="Martin F.M."/>
            <person name="Grigoriev I.V."/>
            <person name="Hibbett D.S."/>
        </authorList>
    </citation>
    <scope>NUCLEOTIDE SEQUENCE [LARGE SCALE GENOMIC DNA]</scope>
    <source>
        <strain evidence="1 2">L-15889</strain>
    </source>
</reference>
<keyword evidence="2" id="KW-1185">Reference proteome</keyword>
<proteinExistence type="predicted"/>
<gene>
    <name evidence="1" type="ORF">DAEQUDRAFT_33947</name>
</gene>
<evidence type="ECO:0000313" key="1">
    <source>
        <dbReference type="EMBL" id="KZT72390.1"/>
    </source>
</evidence>
<dbReference type="AlphaFoldDB" id="A0A165SRQ4"/>
<sequence>MMFTDALTRSGEDDSTAERILKGLTNSCGTSDVVNGLRDLVTTKVNLSRVLRRRGREADAKTLS</sequence>
<name>A0A165SRQ4_9APHY</name>
<protein>
    <submittedName>
        <fullName evidence="1">Uncharacterized protein</fullName>
    </submittedName>
</protein>
<dbReference type="Proteomes" id="UP000076727">
    <property type="component" value="Unassembled WGS sequence"/>
</dbReference>
<accession>A0A165SRQ4</accession>
<dbReference type="EMBL" id="KV429041">
    <property type="protein sequence ID" value="KZT72390.1"/>
    <property type="molecule type" value="Genomic_DNA"/>
</dbReference>